<dbReference type="Proteomes" id="UP000677913">
    <property type="component" value="Unassembled WGS sequence"/>
</dbReference>
<dbReference type="Gene3D" id="3.30.200.20">
    <property type="entry name" value="Phosphorylase Kinase, domain 1"/>
    <property type="match status" value="1"/>
</dbReference>
<dbReference type="CDD" id="cd05154">
    <property type="entry name" value="ACAD10_11_N-like"/>
    <property type="match status" value="1"/>
</dbReference>
<dbReference type="Pfam" id="PF01636">
    <property type="entry name" value="APH"/>
    <property type="match status" value="1"/>
</dbReference>
<dbReference type="PANTHER" id="PTHR47829">
    <property type="entry name" value="HYDROLASE, PUTATIVE (AFU_ORTHOLOGUE AFUA_1G12880)-RELATED"/>
    <property type="match status" value="1"/>
</dbReference>
<reference evidence="2" key="1">
    <citation type="submission" date="2021-04" db="EMBL/GenBank/DDBJ databases">
        <title>Genome based classification of Actinospica acidithermotolerans sp. nov., an actinobacterium isolated from an Indonesian hot spring.</title>
        <authorList>
            <person name="Kusuma A.B."/>
            <person name="Putra K.E."/>
            <person name="Nafisah S."/>
            <person name="Loh J."/>
            <person name="Nouioui I."/>
            <person name="Goodfellow M."/>
        </authorList>
    </citation>
    <scope>NUCLEOTIDE SEQUENCE</scope>
    <source>
        <strain evidence="2">DSM 45618</strain>
    </source>
</reference>
<organism evidence="2 3">
    <name type="scientific">Actinocrinis puniceicyclus</name>
    <dbReference type="NCBI Taxonomy" id="977794"/>
    <lineage>
        <taxon>Bacteria</taxon>
        <taxon>Bacillati</taxon>
        <taxon>Actinomycetota</taxon>
        <taxon>Actinomycetes</taxon>
        <taxon>Catenulisporales</taxon>
        <taxon>Actinospicaceae</taxon>
        <taxon>Actinocrinis</taxon>
    </lineage>
</organism>
<dbReference type="EMBL" id="JAGSXH010000005">
    <property type="protein sequence ID" value="MBS2961923.1"/>
    <property type="molecule type" value="Genomic_DNA"/>
</dbReference>
<dbReference type="InterPro" id="IPR041726">
    <property type="entry name" value="ACAD10_11_N"/>
</dbReference>
<dbReference type="InterPro" id="IPR052898">
    <property type="entry name" value="ACAD10-like"/>
</dbReference>
<sequence>MTHSAEPRAADPPGLALAPLSAYLAQHALHAPFAGGALSAELIAGGKSNLTYVLRRDAGSRSVGAAPGAWVLRRPPLGHVLATAHDMAREYRVLSALAPTGVPVPEVYHLCQDPEVIGAPFYVMELVEGTVYRDRSQTAQLTPGRARALSWALVDVLADLHAVDPVRVGLADFGRPEGYLERQVARWGKQLAASRNREVPGIDELHEALGTAVPQPQRAAIVHGDYRLDNVIVDENDRIAAVLDWEMATLGDPLADVGLLCVYWTELESLGGAAALTSAVDSAAGFPGQEQLVARYAARSGLDVARLPWYTAFGYFKLAVIAEGIHFRYLSGQTVGSGFEGMGGLVPALVRRGLDTLAAG</sequence>
<dbReference type="InterPro" id="IPR002575">
    <property type="entry name" value="Aminoglycoside_PTrfase"/>
</dbReference>
<dbReference type="SUPFAM" id="SSF56112">
    <property type="entry name" value="Protein kinase-like (PK-like)"/>
    <property type="match status" value="1"/>
</dbReference>
<name>A0A8J7WIH2_9ACTN</name>
<protein>
    <submittedName>
        <fullName evidence="2">Phosphotransferase family protein</fullName>
    </submittedName>
</protein>
<dbReference type="Gene3D" id="3.90.1200.10">
    <property type="match status" value="1"/>
</dbReference>
<dbReference type="PANTHER" id="PTHR47829:SF1">
    <property type="entry name" value="HAD FAMILY PHOSPHATASE"/>
    <property type="match status" value="1"/>
</dbReference>
<evidence type="ECO:0000313" key="3">
    <source>
        <dbReference type="Proteomes" id="UP000677913"/>
    </source>
</evidence>
<dbReference type="AlphaFoldDB" id="A0A8J7WIH2"/>
<dbReference type="InterPro" id="IPR011009">
    <property type="entry name" value="Kinase-like_dom_sf"/>
</dbReference>
<keyword evidence="3" id="KW-1185">Reference proteome</keyword>
<proteinExistence type="predicted"/>
<comment type="caution">
    <text evidence="2">The sequence shown here is derived from an EMBL/GenBank/DDBJ whole genome shotgun (WGS) entry which is preliminary data.</text>
</comment>
<dbReference type="RefSeq" id="WP_211464060.1">
    <property type="nucleotide sequence ID" value="NZ_JAGSXH010000005.1"/>
</dbReference>
<gene>
    <name evidence="2" type="ORF">KGA66_02605</name>
</gene>
<feature type="domain" description="Aminoglycoside phosphotransferase" evidence="1">
    <location>
        <begin position="40"/>
        <end position="269"/>
    </location>
</feature>
<evidence type="ECO:0000259" key="1">
    <source>
        <dbReference type="Pfam" id="PF01636"/>
    </source>
</evidence>
<evidence type="ECO:0000313" key="2">
    <source>
        <dbReference type="EMBL" id="MBS2961923.1"/>
    </source>
</evidence>
<accession>A0A8J7WIH2</accession>